<feature type="region of interest" description="Disordered" evidence="8">
    <location>
        <begin position="219"/>
        <end position="245"/>
    </location>
</feature>
<comment type="subcellular location">
    <subcellularLocation>
        <location evidence="1 7">Endoplasmic reticulum membrane</location>
        <topology evidence="1 7">Multi-pass membrane protein</topology>
    </subcellularLocation>
</comment>
<comment type="function">
    <text evidence="7">May be involved in the degradation of misfolded endoplasmic reticulum (ER) luminal proteins.</text>
</comment>
<dbReference type="GO" id="GO:0005789">
    <property type="term" value="C:endoplasmic reticulum membrane"/>
    <property type="evidence" value="ECO:0007669"/>
    <property type="project" value="UniProtKB-SubCell"/>
</dbReference>
<sequence length="245" mass="28284">MDAGVWYRSLPRFTRYWLTATVVLSMLCRFDIIPIYWLHLDRNLVFGKLQLWRCVTSLFVFPISSNTAFHFLINCFFIVQYSSKLEKDQYSRSPADYLYLLIVSAVLANIGGMLFNVYFLMDMLVLAITYIWCQLNKDVTVSFWFGTRFKAMYLPWVLAAFELIFHFSLASLVGIFNGHVYYFFKFQYSQDLGGTALLETPQFLKRLVPDISGGFGGFGVPPESRAPPRQAPESPWGRGMTLGRN</sequence>
<evidence type="ECO:0000256" key="3">
    <source>
        <dbReference type="ARBA" id="ARBA00022692"/>
    </source>
</evidence>
<dbReference type="RefSeq" id="XP_016969465.1">
    <property type="nucleotide sequence ID" value="XM_017113976.1"/>
</dbReference>
<evidence type="ECO:0000256" key="2">
    <source>
        <dbReference type="ARBA" id="ARBA00008917"/>
    </source>
</evidence>
<feature type="transmembrane region" description="Helical" evidence="7">
    <location>
        <begin position="16"/>
        <end position="38"/>
    </location>
</feature>
<dbReference type="OMA" id="LWRCVTS"/>
<evidence type="ECO:0000256" key="1">
    <source>
        <dbReference type="ARBA" id="ARBA00004477"/>
    </source>
</evidence>
<evidence type="ECO:0000256" key="5">
    <source>
        <dbReference type="ARBA" id="ARBA00022989"/>
    </source>
</evidence>
<dbReference type="Pfam" id="PF04511">
    <property type="entry name" value="DER1"/>
    <property type="match status" value="1"/>
</dbReference>
<keyword evidence="5 7" id="KW-1133">Transmembrane helix</keyword>
<dbReference type="InterPro" id="IPR035952">
    <property type="entry name" value="Rhomboid-like_sf"/>
</dbReference>
<dbReference type="InterPro" id="IPR007599">
    <property type="entry name" value="DER1"/>
</dbReference>
<dbReference type="EnsemblMetazoa" id="XM_017113976.2">
    <property type="protein sequence ID" value="XP_016969465.1"/>
    <property type="gene ID" value="LOC108037413"/>
</dbReference>
<protein>
    <recommendedName>
        <fullName evidence="7">Derlin</fullName>
    </recommendedName>
</protein>
<proteinExistence type="inferred from homology"/>
<keyword evidence="10" id="KW-1185">Reference proteome</keyword>
<dbReference type="GeneID" id="108037413"/>
<reference evidence="9" key="3">
    <citation type="submission" date="2025-05" db="UniProtKB">
        <authorList>
            <consortium name="EnsemblMetazoa"/>
        </authorList>
    </citation>
    <scope>IDENTIFICATION</scope>
</reference>
<reference evidence="11" key="2">
    <citation type="submission" date="2025-04" db="UniProtKB">
        <authorList>
            <consortium name="RefSeq"/>
        </authorList>
    </citation>
    <scope>IDENTIFICATION</scope>
</reference>
<evidence type="ECO:0000256" key="4">
    <source>
        <dbReference type="ARBA" id="ARBA00022824"/>
    </source>
</evidence>
<organism evidence="11">
    <name type="scientific">Drosophila rhopaloa</name>
    <name type="common">Fruit fly</name>
    <dbReference type="NCBI Taxonomy" id="1041015"/>
    <lineage>
        <taxon>Eukaryota</taxon>
        <taxon>Metazoa</taxon>
        <taxon>Ecdysozoa</taxon>
        <taxon>Arthropoda</taxon>
        <taxon>Hexapoda</taxon>
        <taxon>Insecta</taxon>
        <taxon>Pterygota</taxon>
        <taxon>Neoptera</taxon>
        <taxon>Endopterygota</taxon>
        <taxon>Diptera</taxon>
        <taxon>Brachycera</taxon>
        <taxon>Muscomorpha</taxon>
        <taxon>Ephydroidea</taxon>
        <taxon>Drosophilidae</taxon>
        <taxon>Drosophila</taxon>
        <taxon>Sophophora</taxon>
    </lineage>
</organism>
<feature type="transmembrane region" description="Helical" evidence="7">
    <location>
        <begin position="99"/>
        <end position="132"/>
    </location>
</feature>
<gene>
    <name evidence="11" type="primary">LOC108037413</name>
    <name evidence="9" type="synonym">108037413</name>
</gene>
<feature type="transmembrane region" description="Helical" evidence="7">
    <location>
        <begin position="58"/>
        <end position="79"/>
    </location>
</feature>
<evidence type="ECO:0000313" key="10">
    <source>
        <dbReference type="Proteomes" id="UP001652680"/>
    </source>
</evidence>
<accession>A0A6P4DV46</accession>
<evidence type="ECO:0000256" key="6">
    <source>
        <dbReference type="ARBA" id="ARBA00023136"/>
    </source>
</evidence>
<reference evidence="10" key="1">
    <citation type="journal article" date="2021" name="Elife">
        <title>Highly contiguous assemblies of 101 drosophilid genomes.</title>
        <authorList>
            <person name="Kim B.Y."/>
            <person name="Wang J.R."/>
            <person name="Miller D.E."/>
            <person name="Barmina O."/>
            <person name="Delaney E."/>
            <person name="Thompson A."/>
            <person name="Comeault A.A."/>
            <person name="Peede D."/>
            <person name="D'Agostino E.R."/>
            <person name="Pelaez J."/>
            <person name="Aguilar J.M."/>
            <person name="Haji D."/>
            <person name="Matsunaga T."/>
            <person name="Armstrong E.E."/>
            <person name="Zych M."/>
            <person name="Ogawa Y."/>
            <person name="Stamenkovic-Radak M."/>
            <person name="Jelic M."/>
            <person name="Veselinovic M.S."/>
            <person name="Tanaskovic M."/>
            <person name="Eric P."/>
            <person name="Gao J.J."/>
            <person name="Katoh T.K."/>
            <person name="Toda M.J."/>
            <person name="Watabe H."/>
            <person name="Watada M."/>
            <person name="Davis J.S."/>
            <person name="Moyle L.C."/>
            <person name="Manoli G."/>
            <person name="Bertolini E."/>
            <person name="Kostal V."/>
            <person name="Hawley R.S."/>
            <person name="Takahashi A."/>
            <person name="Jones C.D."/>
            <person name="Price D.K."/>
            <person name="Whiteman N."/>
            <person name="Kopp A."/>
            <person name="Matute D.R."/>
            <person name="Petrov D.A."/>
        </authorList>
    </citation>
    <scope>NUCLEOTIDE SEQUENCE [LARGE SCALE GENOMIC DNA]</scope>
</reference>
<keyword evidence="4 7" id="KW-0256">Endoplasmic reticulum</keyword>
<keyword evidence="3 7" id="KW-0812">Transmembrane</keyword>
<evidence type="ECO:0000313" key="11">
    <source>
        <dbReference type="RefSeq" id="XP_016969465.1"/>
    </source>
</evidence>
<dbReference type="OrthoDB" id="19102at2759"/>
<dbReference type="GO" id="GO:0006950">
    <property type="term" value="P:response to stress"/>
    <property type="evidence" value="ECO:0007669"/>
    <property type="project" value="UniProtKB-ARBA"/>
</dbReference>
<evidence type="ECO:0000256" key="7">
    <source>
        <dbReference type="RuleBase" id="RU363059"/>
    </source>
</evidence>
<dbReference type="CTD" id="33369"/>
<feature type="transmembrane region" description="Helical" evidence="7">
    <location>
        <begin position="152"/>
        <end position="176"/>
    </location>
</feature>
<dbReference type="Proteomes" id="UP001652680">
    <property type="component" value="Unassembled WGS sequence"/>
</dbReference>
<dbReference type="SUPFAM" id="SSF144091">
    <property type="entry name" value="Rhomboid-like"/>
    <property type="match status" value="1"/>
</dbReference>
<dbReference type="AlphaFoldDB" id="A0A6P4DV46"/>
<dbReference type="PANTHER" id="PTHR11009">
    <property type="entry name" value="DER1-LIKE PROTEIN, DERLIN"/>
    <property type="match status" value="1"/>
</dbReference>
<keyword evidence="6 7" id="KW-0472">Membrane</keyword>
<name>A0A6P4DV46_DRORH</name>
<evidence type="ECO:0000313" key="9">
    <source>
        <dbReference type="EnsemblMetazoa" id="XP_016969465.1"/>
    </source>
</evidence>
<evidence type="ECO:0000256" key="8">
    <source>
        <dbReference type="SAM" id="MobiDB-lite"/>
    </source>
</evidence>
<comment type="similarity">
    <text evidence="2 7">Belongs to the derlin family.</text>
</comment>